<dbReference type="Proteomes" id="UP001417504">
    <property type="component" value="Unassembled WGS sequence"/>
</dbReference>
<name>A0AAP0JCE5_9MAGN</name>
<dbReference type="EMBL" id="JBBNAE010000004">
    <property type="protein sequence ID" value="KAK9131541.1"/>
    <property type="molecule type" value="Genomic_DNA"/>
</dbReference>
<dbReference type="Gene3D" id="2.40.160.200">
    <property type="entry name" value="LURP1-related"/>
    <property type="match status" value="1"/>
</dbReference>
<evidence type="ECO:0000313" key="4">
    <source>
        <dbReference type="Proteomes" id="UP001417504"/>
    </source>
</evidence>
<dbReference type="PANTHER" id="PTHR31087">
    <property type="match status" value="1"/>
</dbReference>
<reference evidence="3 4" key="1">
    <citation type="submission" date="2024-01" db="EMBL/GenBank/DDBJ databases">
        <title>Genome assemblies of Stephania.</title>
        <authorList>
            <person name="Yang L."/>
        </authorList>
    </citation>
    <scope>NUCLEOTIDE SEQUENCE [LARGE SCALE GENOMIC DNA]</scope>
    <source>
        <strain evidence="3">QJT</strain>
        <tissue evidence="3">Leaf</tissue>
    </source>
</reference>
<gene>
    <name evidence="3" type="ORF">Sjap_012028</name>
</gene>
<feature type="compositionally biased region" description="Low complexity" evidence="2">
    <location>
        <begin position="199"/>
        <end position="213"/>
    </location>
</feature>
<evidence type="ECO:0000256" key="2">
    <source>
        <dbReference type="SAM" id="MobiDB-lite"/>
    </source>
</evidence>
<accession>A0AAP0JCE5</accession>
<comment type="caution">
    <text evidence="3">The sequence shown here is derived from an EMBL/GenBank/DDBJ whole genome shotgun (WGS) entry which is preliminary data.</text>
</comment>
<dbReference type="AlphaFoldDB" id="A0AAP0JCE5"/>
<evidence type="ECO:0008006" key="5">
    <source>
        <dbReference type="Google" id="ProtNLM"/>
    </source>
</evidence>
<keyword evidence="4" id="KW-1185">Reference proteome</keyword>
<protein>
    <recommendedName>
        <fullName evidence="5">Protein LURP-one-related 4</fullName>
    </recommendedName>
</protein>
<evidence type="ECO:0000256" key="1">
    <source>
        <dbReference type="ARBA" id="ARBA00005437"/>
    </source>
</evidence>
<feature type="region of interest" description="Disordered" evidence="2">
    <location>
        <begin position="156"/>
        <end position="224"/>
    </location>
</feature>
<dbReference type="InterPro" id="IPR025659">
    <property type="entry name" value="Tubby-like_C"/>
</dbReference>
<proteinExistence type="inferred from homology"/>
<feature type="compositionally biased region" description="Basic and acidic residues" evidence="2">
    <location>
        <begin position="172"/>
        <end position="181"/>
    </location>
</feature>
<organism evidence="3 4">
    <name type="scientific">Stephania japonica</name>
    <dbReference type="NCBI Taxonomy" id="461633"/>
    <lineage>
        <taxon>Eukaryota</taxon>
        <taxon>Viridiplantae</taxon>
        <taxon>Streptophyta</taxon>
        <taxon>Embryophyta</taxon>
        <taxon>Tracheophyta</taxon>
        <taxon>Spermatophyta</taxon>
        <taxon>Magnoliopsida</taxon>
        <taxon>Ranunculales</taxon>
        <taxon>Menispermaceae</taxon>
        <taxon>Menispermoideae</taxon>
        <taxon>Cissampelideae</taxon>
        <taxon>Stephania</taxon>
    </lineage>
</organism>
<dbReference type="PANTHER" id="PTHR31087:SF25">
    <property type="entry name" value="TRANSLATION INITIATION FACTOR 2B FAMILY PROTEIN, PUTATIVE, EXPRESSED-RELATED"/>
    <property type="match status" value="1"/>
</dbReference>
<evidence type="ECO:0000313" key="3">
    <source>
        <dbReference type="EMBL" id="KAK9131541.1"/>
    </source>
</evidence>
<dbReference type="Pfam" id="PF04525">
    <property type="entry name" value="LOR"/>
    <property type="match status" value="1"/>
</dbReference>
<dbReference type="SUPFAM" id="SSF54518">
    <property type="entry name" value="Tubby C-terminal domain-like"/>
    <property type="match status" value="1"/>
</dbReference>
<sequence length="224" mass="25369">MAKVHPKEVLSSSFHMNSRREVFTVWMKSLIMNSNGCTIFDSNGELVYRVDNYDRKCSDEVCLMDSKGKTLCSIVRKKLRLFGRWEGFKSNTSTPDNDHETTRPWFQVRKSCKKAKCYEVHVRQNMNKKDKYILEGLDGKLSCRIEHQEMVIAEMKQKQSSSGVSLGEDATVVDKVKEHRPSLRSPPVNSRNEKDAKDGTSASPSTTAAAGPSQRLRHNPQGNA</sequence>
<dbReference type="InterPro" id="IPR007612">
    <property type="entry name" value="LOR"/>
</dbReference>
<dbReference type="InterPro" id="IPR038595">
    <property type="entry name" value="LOR_sf"/>
</dbReference>
<comment type="similarity">
    <text evidence="1">Belongs to the LOR family.</text>
</comment>